<dbReference type="InterPro" id="IPR000415">
    <property type="entry name" value="Nitroreductase-like"/>
</dbReference>
<organism evidence="4 5">
    <name type="scientific">Igneacidithiobacillus copahuensis</name>
    <dbReference type="NCBI Taxonomy" id="2724909"/>
    <lineage>
        <taxon>Bacteria</taxon>
        <taxon>Pseudomonadati</taxon>
        <taxon>Pseudomonadota</taxon>
        <taxon>Acidithiobacillia</taxon>
        <taxon>Acidithiobacillales</taxon>
        <taxon>Acidithiobacillaceae</taxon>
        <taxon>Igneacidithiobacillus</taxon>
    </lineage>
</organism>
<evidence type="ECO:0000256" key="1">
    <source>
        <dbReference type="ARBA" id="ARBA00007118"/>
    </source>
</evidence>
<dbReference type="Proteomes" id="UP001197378">
    <property type="component" value="Unassembled WGS sequence"/>
</dbReference>
<evidence type="ECO:0000313" key="4">
    <source>
        <dbReference type="EMBL" id="MBU2787608.1"/>
    </source>
</evidence>
<dbReference type="EMBL" id="JAAXYO010000048">
    <property type="protein sequence ID" value="MBU2787608.1"/>
    <property type="molecule type" value="Genomic_DNA"/>
</dbReference>
<reference evidence="4" key="1">
    <citation type="journal article" date="2021" name="ISME J.">
        <title>Genomic evolution of the class Acidithiobacillia: deep-branching Proteobacteria living in extreme acidic conditions.</title>
        <authorList>
            <person name="Moya-Beltran A."/>
            <person name="Beard S."/>
            <person name="Rojas-Villalobos C."/>
            <person name="Issotta F."/>
            <person name="Gallardo Y."/>
            <person name="Ulloa R."/>
            <person name="Giaveno A."/>
            <person name="Degli Esposti M."/>
            <person name="Johnson D.B."/>
            <person name="Quatrini R."/>
        </authorList>
    </citation>
    <scope>NUCLEOTIDE SEQUENCE</scope>
    <source>
        <strain evidence="4">VAN18-1</strain>
    </source>
</reference>
<evidence type="ECO:0000256" key="2">
    <source>
        <dbReference type="ARBA" id="ARBA00023002"/>
    </source>
</evidence>
<keyword evidence="5" id="KW-1185">Reference proteome</keyword>
<evidence type="ECO:0000259" key="3">
    <source>
        <dbReference type="Pfam" id="PF00881"/>
    </source>
</evidence>
<dbReference type="PANTHER" id="PTHR43673:SF12">
    <property type="entry name" value="PROTEIN DRGA"/>
    <property type="match status" value="1"/>
</dbReference>
<dbReference type="Gene3D" id="3.40.109.10">
    <property type="entry name" value="NADH Oxidase"/>
    <property type="match status" value="1"/>
</dbReference>
<dbReference type="RefSeq" id="WP_215872063.1">
    <property type="nucleotide sequence ID" value="NZ_JAAXYO010000048.1"/>
</dbReference>
<dbReference type="InterPro" id="IPR029479">
    <property type="entry name" value="Nitroreductase"/>
</dbReference>
<sequence>MDVTTAVQKRRAAKSFDPQHQMSAETRRVLLENAALAPSAYNIQHWRVVDVQDSQLRQAIREVAWGQAQVTDASLLLVLCADLDAWQEEPQRYWATSPQPVQDFLLPKLDEYYRGKPQVARDEAMRSLGIFGMTVMLLAQDLGYDSCPMDGFDFDAVARLIHLPKNYVIGYMVAVGKGMDNAWERNRLPSSDWLIKDHF</sequence>
<evidence type="ECO:0000313" key="5">
    <source>
        <dbReference type="Proteomes" id="UP001197378"/>
    </source>
</evidence>
<dbReference type="Pfam" id="PF00881">
    <property type="entry name" value="Nitroreductase"/>
    <property type="match status" value="1"/>
</dbReference>
<proteinExistence type="inferred from homology"/>
<comment type="caution">
    <text evidence="4">The sequence shown here is derived from an EMBL/GenBank/DDBJ whole genome shotgun (WGS) entry which is preliminary data.</text>
</comment>
<dbReference type="SUPFAM" id="SSF55469">
    <property type="entry name" value="FMN-dependent nitroreductase-like"/>
    <property type="match status" value="1"/>
</dbReference>
<dbReference type="GO" id="GO:0016491">
    <property type="term" value="F:oxidoreductase activity"/>
    <property type="evidence" value="ECO:0007669"/>
    <property type="project" value="UniProtKB-KW"/>
</dbReference>
<feature type="domain" description="Nitroreductase" evidence="3">
    <location>
        <begin position="8"/>
        <end position="177"/>
    </location>
</feature>
<dbReference type="PANTHER" id="PTHR43673">
    <property type="entry name" value="NAD(P)H NITROREDUCTASE YDGI-RELATED"/>
    <property type="match status" value="1"/>
</dbReference>
<protein>
    <submittedName>
        <fullName evidence="4">Nitroreductase family protein</fullName>
    </submittedName>
</protein>
<dbReference type="AlphaFoldDB" id="A0AAE3CJ91"/>
<gene>
    <name evidence="4" type="ORF">HFQ13_05200</name>
</gene>
<comment type="similarity">
    <text evidence="1">Belongs to the nitroreductase family.</text>
</comment>
<accession>A0AAE3CJ91</accession>
<keyword evidence="2" id="KW-0560">Oxidoreductase</keyword>
<dbReference type="CDD" id="cd02137">
    <property type="entry name" value="MhqN-like"/>
    <property type="match status" value="1"/>
</dbReference>
<name>A0AAE3CJ91_9PROT</name>